<dbReference type="Gene3D" id="3.40.50.150">
    <property type="entry name" value="Vaccinia Virus protein VP39"/>
    <property type="match status" value="1"/>
</dbReference>
<evidence type="ECO:0000313" key="3">
    <source>
        <dbReference type="Proteomes" id="UP001501697"/>
    </source>
</evidence>
<comment type="caution">
    <text evidence="2">The sequence shown here is derived from an EMBL/GenBank/DDBJ whole genome shotgun (WGS) entry which is preliminary data.</text>
</comment>
<organism evidence="2 3">
    <name type="scientific">Microbacterium awajiense</name>
    <dbReference type="NCBI Taxonomy" id="415214"/>
    <lineage>
        <taxon>Bacteria</taxon>
        <taxon>Bacillati</taxon>
        <taxon>Actinomycetota</taxon>
        <taxon>Actinomycetes</taxon>
        <taxon>Micrococcales</taxon>
        <taxon>Microbacteriaceae</taxon>
        <taxon>Microbacterium</taxon>
    </lineage>
</organism>
<sequence>MTLTFDHRDPGTDERHWAEAAPWQDAAALNLDCDRVVVVAAHPDDETLGAAGLIATARARGIPVMVIVLTDGHESGADGASPTAVARTRRRETVDALAELGDGIALTYAALPDGGLREHEADVRSAIAGTLSTAAAGTRTLLVTPWHGDGHRDHRIVGSVAARLAGAGVRVVQYPIWMWHWASSESVDTAAWRTLTLDDHAHAAKVGAVDRHVSQLTPPSPAEPPMLHAGMRSHFERKVEVYIEDVGGHDVSVDPSWFRAFYERHDDPWGFESRWYERRKRELIVASLPRQRYEHVLELGCATGLLTELLAARSARITAVDVVDAALAKAHARVPHARLLQQRAPGEWPDGRFDLVVLSELAYYWSAAELADALRRIRGCLAPDGELVVCHHRPRIDGRALAGDDVHAAIRASGLFRRVLTHAEDPFLLEVFRADDEESR</sequence>
<dbReference type="Proteomes" id="UP001501697">
    <property type="component" value="Unassembled WGS sequence"/>
</dbReference>
<evidence type="ECO:0000313" key="2">
    <source>
        <dbReference type="EMBL" id="GAA3642001.1"/>
    </source>
</evidence>
<dbReference type="Pfam" id="PF02585">
    <property type="entry name" value="PIG-L"/>
    <property type="match status" value="1"/>
</dbReference>
<dbReference type="Pfam" id="PF05401">
    <property type="entry name" value="NodS"/>
    <property type="match status" value="1"/>
</dbReference>
<dbReference type="SUPFAM" id="SSF53335">
    <property type="entry name" value="S-adenosyl-L-methionine-dependent methyltransferases"/>
    <property type="match status" value="1"/>
</dbReference>
<dbReference type="CDD" id="cd02440">
    <property type="entry name" value="AdoMet_MTases"/>
    <property type="match status" value="1"/>
</dbReference>
<dbReference type="PANTHER" id="PTHR12993">
    <property type="entry name" value="N-ACETYLGLUCOSAMINYL-PHOSPHATIDYLINOSITOL DE-N-ACETYLASE-RELATED"/>
    <property type="match status" value="1"/>
</dbReference>
<keyword evidence="1" id="KW-0862">Zinc</keyword>
<accession>A0ABP7AX93</accession>
<protein>
    <recommendedName>
        <fullName evidence="4">Methyltransferase domain-containing protein</fullName>
    </recommendedName>
</protein>
<gene>
    <name evidence="2" type="ORF">GCM10022200_27190</name>
</gene>
<evidence type="ECO:0008006" key="4">
    <source>
        <dbReference type="Google" id="ProtNLM"/>
    </source>
</evidence>
<keyword evidence="3" id="KW-1185">Reference proteome</keyword>
<name>A0ABP7AX93_9MICO</name>
<dbReference type="InterPro" id="IPR029063">
    <property type="entry name" value="SAM-dependent_MTases_sf"/>
</dbReference>
<dbReference type="PANTHER" id="PTHR12993:SF29">
    <property type="entry name" value="BLR3841 PROTEIN"/>
    <property type="match status" value="1"/>
</dbReference>
<dbReference type="InterPro" id="IPR003737">
    <property type="entry name" value="GlcNAc_PI_deacetylase-related"/>
</dbReference>
<reference evidence="3" key="1">
    <citation type="journal article" date="2019" name="Int. J. Syst. Evol. Microbiol.">
        <title>The Global Catalogue of Microorganisms (GCM) 10K type strain sequencing project: providing services to taxonomists for standard genome sequencing and annotation.</title>
        <authorList>
            <consortium name="The Broad Institute Genomics Platform"/>
            <consortium name="The Broad Institute Genome Sequencing Center for Infectious Disease"/>
            <person name="Wu L."/>
            <person name="Ma J."/>
        </authorList>
    </citation>
    <scope>NUCLEOTIDE SEQUENCE [LARGE SCALE GENOMIC DNA]</scope>
    <source>
        <strain evidence="3">JCM 16544</strain>
    </source>
</reference>
<evidence type="ECO:0000256" key="1">
    <source>
        <dbReference type="ARBA" id="ARBA00022833"/>
    </source>
</evidence>
<dbReference type="EMBL" id="BAAAYU010000005">
    <property type="protein sequence ID" value="GAA3642001.1"/>
    <property type="molecule type" value="Genomic_DNA"/>
</dbReference>
<proteinExistence type="predicted"/>
<dbReference type="Gene3D" id="3.40.50.10320">
    <property type="entry name" value="LmbE-like"/>
    <property type="match status" value="1"/>
</dbReference>
<dbReference type="InterPro" id="IPR008715">
    <property type="entry name" value="SAM-MeTfrase_NodS-like"/>
</dbReference>
<dbReference type="SUPFAM" id="SSF102588">
    <property type="entry name" value="LmbE-like"/>
    <property type="match status" value="1"/>
</dbReference>
<dbReference type="InterPro" id="IPR024078">
    <property type="entry name" value="LmbE-like_dom_sf"/>
</dbReference>
<dbReference type="RefSeq" id="WP_344739451.1">
    <property type="nucleotide sequence ID" value="NZ_BAAAYU010000005.1"/>
</dbReference>